<name>C6L996_9FIRM</name>
<gene>
    <name evidence="1" type="ORF">BRYFOR_05186</name>
</gene>
<sequence>MLIQRSDSEWIFQVTEPYSQIITYRTCHRHTRRLRMPVPGTA</sequence>
<dbReference type="EMBL" id="ACCL02000001">
    <property type="protein sequence ID" value="EET62835.1"/>
    <property type="molecule type" value="Genomic_DNA"/>
</dbReference>
<protein>
    <submittedName>
        <fullName evidence="1">Uncharacterized protein</fullName>
    </submittedName>
</protein>
<dbReference type="Proteomes" id="UP000005561">
    <property type="component" value="Unassembled WGS sequence"/>
</dbReference>
<evidence type="ECO:0000313" key="1">
    <source>
        <dbReference type="EMBL" id="EET62835.1"/>
    </source>
</evidence>
<reference evidence="1" key="1">
    <citation type="submission" date="2009-07" db="EMBL/GenBank/DDBJ databases">
        <authorList>
            <person name="Weinstock G."/>
            <person name="Sodergren E."/>
            <person name="Clifton S."/>
            <person name="Fulton L."/>
            <person name="Fulton B."/>
            <person name="Courtney L."/>
            <person name="Fronick C."/>
            <person name="Harrison M."/>
            <person name="Strong C."/>
            <person name="Farmer C."/>
            <person name="Delahaunty K."/>
            <person name="Markovic C."/>
            <person name="Hall O."/>
            <person name="Minx P."/>
            <person name="Tomlinson C."/>
            <person name="Mitreva M."/>
            <person name="Nelson J."/>
            <person name="Hou S."/>
            <person name="Wollam A."/>
            <person name="Pepin K.H."/>
            <person name="Johnson M."/>
            <person name="Bhonagiri V."/>
            <person name="Nash W.E."/>
            <person name="Warren W."/>
            <person name="Chinwalla A."/>
            <person name="Mardis E.R."/>
            <person name="Wilson R.K."/>
        </authorList>
    </citation>
    <scope>NUCLEOTIDE SEQUENCE [LARGE SCALE GENOMIC DNA]</scope>
    <source>
        <strain evidence="1">DSM 14469</strain>
    </source>
</reference>
<evidence type="ECO:0000313" key="2">
    <source>
        <dbReference type="Proteomes" id="UP000005561"/>
    </source>
</evidence>
<comment type="caution">
    <text evidence="1">The sequence shown here is derived from an EMBL/GenBank/DDBJ whole genome shotgun (WGS) entry which is preliminary data.</text>
</comment>
<dbReference type="AlphaFoldDB" id="C6L996"/>
<keyword evidence="2" id="KW-1185">Reference proteome</keyword>
<proteinExistence type="predicted"/>
<organism evidence="1 2">
    <name type="scientific">Marvinbryantia formatexigens DSM 14469</name>
    <dbReference type="NCBI Taxonomy" id="478749"/>
    <lineage>
        <taxon>Bacteria</taxon>
        <taxon>Bacillati</taxon>
        <taxon>Bacillota</taxon>
        <taxon>Clostridia</taxon>
        <taxon>Lachnospirales</taxon>
        <taxon>Lachnospiraceae</taxon>
        <taxon>Marvinbryantia</taxon>
    </lineage>
</organism>
<accession>C6L996</accession>